<accession>A0A645FG07</accession>
<feature type="transmembrane region" description="Helical" evidence="6">
    <location>
        <begin position="218"/>
        <end position="237"/>
    </location>
</feature>
<keyword evidence="5 6" id="KW-0472">Membrane</keyword>
<evidence type="ECO:0000313" key="7">
    <source>
        <dbReference type="EMBL" id="MPN11303.1"/>
    </source>
</evidence>
<comment type="subcellular location">
    <subcellularLocation>
        <location evidence="1">Cell membrane</location>
        <topology evidence="1">Multi-pass membrane protein</topology>
    </subcellularLocation>
</comment>
<evidence type="ECO:0000256" key="4">
    <source>
        <dbReference type="ARBA" id="ARBA00022989"/>
    </source>
</evidence>
<keyword evidence="3 6" id="KW-0812">Transmembrane</keyword>
<dbReference type="PANTHER" id="PTHR47089:SF1">
    <property type="entry name" value="GUANOSINE ABC TRANSPORTER PERMEASE PROTEIN NUPP"/>
    <property type="match status" value="1"/>
</dbReference>
<reference evidence="7" key="1">
    <citation type="submission" date="2019-08" db="EMBL/GenBank/DDBJ databases">
        <authorList>
            <person name="Kucharzyk K."/>
            <person name="Murdoch R.W."/>
            <person name="Higgins S."/>
            <person name="Loffler F."/>
        </authorList>
    </citation>
    <scope>NUCLEOTIDE SEQUENCE</scope>
</reference>
<dbReference type="CDD" id="cd06580">
    <property type="entry name" value="TM_PBP1_transp_TpRbsC_like"/>
    <property type="match status" value="1"/>
</dbReference>
<comment type="caution">
    <text evidence="7">The sequence shown here is derived from an EMBL/GenBank/DDBJ whole genome shotgun (WGS) entry which is preliminary data.</text>
</comment>
<dbReference type="GO" id="GO:0022857">
    <property type="term" value="F:transmembrane transporter activity"/>
    <property type="evidence" value="ECO:0007669"/>
    <property type="project" value="InterPro"/>
</dbReference>
<dbReference type="EMBL" id="VSSQ01057507">
    <property type="protein sequence ID" value="MPN11303.1"/>
    <property type="molecule type" value="Genomic_DNA"/>
</dbReference>
<proteinExistence type="predicted"/>
<dbReference type="AlphaFoldDB" id="A0A645FG07"/>
<organism evidence="7">
    <name type="scientific">bioreactor metagenome</name>
    <dbReference type="NCBI Taxonomy" id="1076179"/>
    <lineage>
        <taxon>unclassified sequences</taxon>
        <taxon>metagenomes</taxon>
        <taxon>ecological metagenomes</taxon>
    </lineage>
</organism>
<evidence type="ECO:0000256" key="6">
    <source>
        <dbReference type="SAM" id="Phobius"/>
    </source>
</evidence>
<keyword evidence="4 6" id="KW-1133">Transmembrane helix</keyword>
<keyword evidence="2" id="KW-1003">Cell membrane</keyword>
<sequence length="249" mass="27224">MPTLPMMLLMLGLSILAGGIWGFIPGLFKAKWNTNETLFTLMMNYIAIQITAYFVALWENPIGSNTVGVINAKTKIGWFPEIFGQAYALNVILVLALAVGMYVYLRYSKHGYEVAVVGESENTARYAAINVPKVIMRTMFVSGALCGIAGFLAVSGASHTISTSTAGGRGFTAIIVAWLAKFNSFVMILISALLVFLDKGAIEIASRYNLNNHVSNMLTGIILFFILGSEFFINYQVKLRSAKHKEVQA</sequence>
<evidence type="ECO:0000256" key="2">
    <source>
        <dbReference type="ARBA" id="ARBA00022475"/>
    </source>
</evidence>
<evidence type="ECO:0000256" key="5">
    <source>
        <dbReference type="ARBA" id="ARBA00023136"/>
    </source>
</evidence>
<feature type="transmembrane region" description="Helical" evidence="6">
    <location>
        <begin position="87"/>
        <end position="105"/>
    </location>
</feature>
<feature type="transmembrane region" description="Helical" evidence="6">
    <location>
        <begin position="6"/>
        <end position="26"/>
    </location>
</feature>
<protein>
    <submittedName>
        <fullName evidence="7">Uncharacterized protein</fullName>
    </submittedName>
</protein>
<dbReference type="GO" id="GO:0005886">
    <property type="term" value="C:plasma membrane"/>
    <property type="evidence" value="ECO:0007669"/>
    <property type="project" value="UniProtKB-SubCell"/>
</dbReference>
<gene>
    <name evidence="7" type="ORF">SDC9_158604</name>
</gene>
<dbReference type="PANTHER" id="PTHR47089">
    <property type="entry name" value="ABC TRANSPORTER, PERMEASE PROTEIN"/>
    <property type="match status" value="1"/>
</dbReference>
<feature type="transmembrane region" description="Helical" evidence="6">
    <location>
        <begin position="174"/>
        <end position="197"/>
    </location>
</feature>
<dbReference type="Pfam" id="PF02653">
    <property type="entry name" value="BPD_transp_2"/>
    <property type="match status" value="1"/>
</dbReference>
<name>A0A645FG07_9ZZZZ</name>
<feature type="transmembrane region" description="Helical" evidence="6">
    <location>
        <begin position="38"/>
        <end position="58"/>
    </location>
</feature>
<feature type="transmembrane region" description="Helical" evidence="6">
    <location>
        <begin position="134"/>
        <end position="154"/>
    </location>
</feature>
<evidence type="ECO:0000256" key="3">
    <source>
        <dbReference type="ARBA" id="ARBA00022692"/>
    </source>
</evidence>
<dbReference type="InterPro" id="IPR001851">
    <property type="entry name" value="ABC_transp_permease"/>
</dbReference>
<evidence type="ECO:0000256" key="1">
    <source>
        <dbReference type="ARBA" id="ARBA00004651"/>
    </source>
</evidence>